<dbReference type="OrthoDB" id="3543569at2"/>
<gene>
    <name evidence="2" type="ORF">EBO15_16840</name>
</gene>
<keyword evidence="3" id="KW-1185">Reference proteome</keyword>
<comment type="caution">
    <text evidence="2">The sequence shown here is derived from an EMBL/GenBank/DDBJ whole genome shotgun (WGS) entry which is preliminary data.</text>
</comment>
<name>A0A3M2M140_9ACTN</name>
<dbReference type="RefSeq" id="WP_122195337.1">
    <property type="nucleotide sequence ID" value="NZ_JBHSKC010000012.1"/>
</dbReference>
<evidence type="ECO:0000256" key="1">
    <source>
        <dbReference type="SAM" id="MobiDB-lite"/>
    </source>
</evidence>
<organism evidence="2 3">
    <name type="scientific">Actinomadura harenae</name>
    <dbReference type="NCBI Taxonomy" id="2483351"/>
    <lineage>
        <taxon>Bacteria</taxon>
        <taxon>Bacillati</taxon>
        <taxon>Actinomycetota</taxon>
        <taxon>Actinomycetes</taxon>
        <taxon>Streptosporangiales</taxon>
        <taxon>Thermomonosporaceae</taxon>
        <taxon>Actinomadura</taxon>
    </lineage>
</organism>
<evidence type="ECO:0000313" key="3">
    <source>
        <dbReference type="Proteomes" id="UP000282674"/>
    </source>
</evidence>
<dbReference type="EMBL" id="RFFG01000026">
    <property type="protein sequence ID" value="RMI43341.1"/>
    <property type="molecule type" value="Genomic_DNA"/>
</dbReference>
<evidence type="ECO:0000313" key="2">
    <source>
        <dbReference type="EMBL" id="RMI43341.1"/>
    </source>
</evidence>
<feature type="region of interest" description="Disordered" evidence="1">
    <location>
        <begin position="109"/>
        <end position="139"/>
    </location>
</feature>
<reference evidence="2 3" key="1">
    <citation type="submission" date="2018-10" db="EMBL/GenBank/DDBJ databases">
        <title>Isolation from soil.</title>
        <authorList>
            <person name="Hu J."/>
        </authorList>
    </citation>
    <scope>NUCLEOTIDE SEQUENCE [LARGE SCALE GENOMIC DNA]</scope>
    <source>
        <strain evidence="2 3">NEAU-Ht49</strain>
    </source>
</reference>
<protein>
    <submittedName>
        <fullName evidence="2">Uncharacterized protein</fullName>
    </submittedName>
</protein>
<proteinExistence type="predicted"/>
<dbReference type="Proteomes" id="UP000282674">
    <property type="component" value="Unassembled WGS sequence"/>
</dbReference>
<dbReference type="AlphaFoldDB" id="A0A3M2M140"/>
<sequence>MADTSVDTGPRRCASAVCSKLLPPDAGPRRRYCSPACRQEAHHARHRYADPTSEQTRHRRAWASRRAEVADAAATLRLPLSDLTTRMTRMTSDTDGRRGAMTAAAAEVLAAPRERRPQPEPESEAQTGGGHGGGWDDTDACLWRDEGRWGLTGLDGDIEAPEFGCSATACAPATPPGAQAAAAAAITAITGRAVTGWDRDAWARSVYGPASW</sequence>
<accession>A0A3M2M140</accession>